<dbReference type="SUPFAM" id="SSF55729">
    <property type="entry name" value="Acyl-CoA N-acyltransferases (Nat)"/>
    <property type="match status" value="1"/>
</dbReference>
<dbReference type="PANTHER" id="PTHR43792">
    <property type="entry name" value="GNAT FAMILY, PUTATIVE (AFU_ORTHOLOGUE AFUA_3G00765)-RELATED-RELATED"/>
    <property type="match status" value="1"/>
</dbReference>
<evidence type="ECO:0000313" key="3">
    <source>
        <dbReference type="Proteomes" id="UP000076482"/>
    </source>
</evidence>
<evidence type="ECO:0000259" key="1">
    <source>
        <dbReference type="PROSITE" id="PS51186"/>
    </source>
</evidence>
<gene>
    <name evidence="2" type="ORF">B4088_4083</name>
</gene>
<dbReference type="EMBL" id="LJKE01000075">
    <property type="protein sequence ID" value="KZD59649.1"/>
    <property type="molecule type" value="Genomic_DNA"/>
</dbReference>
<dbReference type="Proteomes" id="UP000076482">
    <property type="component" value="Unassembled WGS sequence"/>
</dbReference>
<organism evidence="2 3">
    <name type="scientific">Bacillus cereus</name>
    <dbReference type="NCBI Taxonomy" id="1396"/>
    <lineage>
        <taxon>Bacteria</taxon>
        <taxon>Bacillati</taxon>
        <taxon>Bacillota</taxon>
        <taxon>Bacilli</taxon>
        <taxon>Bacillales</taxon>
        <taxon>Bacillaceae</taxon>
        <taxon>Bacillus</taxon>
        <taxon>Bacillus cereus group</taxon>
    </lineage>
</organism>
<dbReference type="InterPro" id="IPR051531">
    <property type="entry name" value="N-acetyltransferase"/>
</dbReference>
<dbReference type="Pfam" id="PF13302">
    <property type="entry name" value="Acetyltransf_3"/>
    <property type="match status" value="1"/>
</dbReference>
<evidence type="ECO:0000313" key="2">
    <source>
        <dbReference type="EMBL" id="KZD59649.1"/>
    </source>
</evidence>
<keyword evidence="2" id="KW-0808">Transferase</keyword>
<reference evidence="2 3" key="1">
    <citation type="submission" date="2015-09" db="EMBL/GenBank/DDBJ databases">
        <title>Bacillus cereus food isolates.</title>
        <authorList>
            <person name="Boekhorst J."/>
        </authorList>
    </citation>
    <scope>NUCLEOTIDE SEQUENCE [LARGE SCALE GENOMIC DNA]</scope>
    <source>
        <strain evidence="2 3">B4088</strain>
    </source>
</reference>
<dbReference type="GO" id="GO:0016747">
    <property type="term" value="F:acyltransferase activity, transferring groups other than amino-acyl groups"/>
    <property type="evidence" value="ECO:0007669"/>
    <property type="project" value="InterPro"/>
</dbReference>
<dbReference type="Gene3D" id="3.40.630.30">
    <property type="match status" value="1"/>
</dbReference>
<protein>
    <submittedName>
        <fullName evidence="2">Acetyltransferase</fullName>
    </submittedName>
</protein>
<comment type="caution">
    <text evidence="2">The sequence shown here is derived from an EMBL/GenBank/DDBJ whole genome shotgun (WGS) entry which is preliminary data.</text>
</comment>
<dbReference type="PANTHER" id="PTHR43792:SF1">
    <property type="entry name" value="N-ACETYLTRANSFERASE DOMAIN-CONTAINING PROTEIN"/>
    <property type="match status" value="1"/>
</dbReference>
<feature type="domain" description="N-acetyltransferase" evidence="1">
    <location>
        <begin position="8"/>
        <end position="169"/>
    </location>
</feature>
<dbReference type="InterPro" id="IPR016181">
    <property type="entry name" value="Acyl_CoA_acyltransferase"/>
</dbReference>
<dbReference type="AlphaFoldDB" id="A0A164MH88"/>
<proteinExistence type="predicted"/>
<dbReference type="RefSeq" id="WP_063262106.1">
    <property type="nucleotide sequence ID" value="NZ_LJKE01000075.1"/>
</dbReference>
<accession>A0A164MH88</accession>
<dbReference type="PROSITE" id="PS51186">
    <property type="entry name" value="GNAT"/>
    <property type="match status" value="1"/>
</dbReference>
<dbReference type="InterPro" id="IPR000182">
    <property type="entry name" value="GNAT_dom"/>
</dbReference>
<sequence>MILETEYLYLKEMHQDDFDDLKMMLQDPDVMYAYEHNFSDADVQFWLDRNIKRYKDFGFGLWGIYLKETDEFIGNAGLSMQDADIEQVIEIGYLLKKEFWYKGYASEITKGIKEYAFNELGLSKVYSIIKHDNIASQKVAKKLGMIKEKEFTTKYYNGDMLHYLYSISK</sequence>
<name>A0A164MH88_BACCE</name>
<dbReference type="PATRIC" id="fig|1396.535.peg.3722"/>